<dbReference type="PANTHER" id="PTHR24369:SF210">
    <property type="entry name" value="CHAOPTIN-RELATED"/>
    <property type="match status" value="1"/>
</dbReference>
<dbReference type="SMART" id="SM00082">
    <property type="entry name" value="LRRCT"/>
    <property type="match status" value="1"/>
</dbReference>
<dbReference type="PANTHER" id="PTHR24369">
    <property type="entry name" value="ANTIGEN BSP, PUTATIVE-RELATED"/>
    <property type="match status" value="1"/>
</dbReference>
<gene>
    <name evidence="8" type="ORF">SK128_010927</name>
</gene>
<proteinExistence type="predicted"/>
<evidence type="ECO:0000313" key="8">
    <source>
        <dbReference type="EMBL" id="KAK7017486.1"/>
    </source>
</evidence>
<feature type="chain" id="PRO_5042998832" description="LRRCT domain-containing protein" evidence="6">
    <location>
        <begin position="23"/>
        <end position="856"/>
    </location>
</feature>
<protein>
    <recommendedName>
        <fullName evidence="7">LRRCT domain-containing protein</fullName>
    </recommendedName>
</protein>
<feature type="transmembrane region" description="Helical" evidence="5">
    <location>
        <begin position="785"/>
        <end position="805"/>
    </location>
</feature>
<accession>A0AAN8WM63</accession>
<dbReference type="SMART" id="SM00369">
    <property type="entry name" value="LRR_TYP"/>
    <property type="match status" value="9"/>
</dbReference>
<keyword evidence="2 6" id="KW-0732">Signal</keyword>
<dbReference type="EMBL" id="JAXCGZ010023085">
    <property type="protein sequence ID" value="KAK7017486.1"/>
    <property type="molecule type" value="Genomic_DNA"/>
</dbReference>
<dbReference type="GO" id="GO:0005886">
    <property type="term" value="C:plasma membrane"/>
    <property type="evidence" value="ECO:0007669"/>
    <property type="project" value="TreeGrafter"/>
</dbReference>
<reference evidence="8 9" key="1">
    <citation type="submission" date="2023-11" db="EMBL/GenBank/DDBJ databases">
        <title>Halocaridina rubra genome assembly.</title>
        <authorList>
            <person name="Smith C."/>
        </authorList>
    </citation>
    <scope>NUCLEOTIDE SEQUENCE [LARGE SCALE GENOMIC DNA]</scope>
    <source>
        <strain evidence="8">EP-1</strain>
        <tissue evidence="8">Whole</tissue>
    </source>
</reference>
<organism evidence="8 9">
    <name type="scientific">Halocaridina rubra</name>
    <name type="common">Hawaiian red shrimp</name>
    <dbReference type="NCBI Taxonomy" id="373956"/>
    <lineage>
        <taxon>Eukaryota</taxon>
        <taxon>Metazoa</taxon>
        <taxon>Ecdysozoa</taxon>
        <taxon>Arthropoda</taxon>
        <taxon>Crustacea</taxon>
        <taxon>Multicrustacea</taxon>
        <taxon>Malacostraca</taxon>
        <taxon>Eumalacostraca</taxon>
        <taxon>Eucarida</taxon>
        <taxon>Decapoda</taxon>
        <taxon>Pleocyemata</taxon>
        <taxon>Caridea</taxon>
        <taxon>Atyoidea</taxon>
        <taxon>Atyidae</taxon>
        <taxon>Halocaridina</taxon>
    </lineage>
</organism>
<evidence type="ECO:0000256" key="5">
    <source>
        <dbReference type="SAM" id="Phobius"/>
    </source>
</evidence>
<evidence type="ECO:0000256" key="2">
    <source>
        <dbReference type="ARBA" id="ARBA00022729"/>
    </source>
</evidence>
<evidence type="ECO:0000256" key="6">
    <source>
        <dbReference type="SAM" id="SignalP"/>
    </source>
</evidence>
<sequence length="856" mass="93543">MVWSRGIRHLAVIFSVWSAASGVTLPVTPHDIDPVPSNVVFPYSSQNRNSSHSDNVQVLEQPSDVTENSSSPAILSNITGDETILEEWTCPYVSEVSGISCTCDVPHTVRCRGQASNPQDLLTLTHTLTSEGVVSLLDLAVHGLGELPAGGFSNMNLLGLVITTAGLQILPAEAFRGLEETLAALGLPNNKLTAVPEEALKRLRQLQRLDLSDNLIKELKPRAFPTLLLLQNLNLAGNGLHLLHPEAFVKLPRLESLSLARNQLDAAQINEKTMRGLHSLERLSIQSNLLKGAITSSLITGVEGLKSLDLSDNALTRVSRGSLSSCPSLHDLDLSHNKIDVIEDHAFVNLKQLQRLKLSHNRVVAVSGWSLAHMPKLTHLALADNALRAVTGDLLHQLNKLNSLDLAANDISLLQPNVFNSTAILQHLTLTDNPLHCDCTLRWFVQWLVHHPSLTVEERNSAVCATPPALENAPLVELKESQLVCSEEISSYHDYHDYYNDYYHDDAIAEEISDLRVSDAEITLQGAQWIYKKNVEGNSHDKTEREPHLGVELIWRVEDRAIPYSCEAVFVYEVIQGSTEAHQILAEKVNADCSSEGNHDPHRVHVVVPGEVLMPGATYRYCLMLLERGTGDQEAFLPGCSEPLILTEAPFNSGLIKHRVLTSPPPEVLSLTAGEVGGSLVVHTRVSGEEPCTYTLTVVSGHTVTATRQLNCSEARHEFTSLAAGQYIACADPDVPGVSIDISDLKHHLIVASNITLALHMAFSECTPVVTLAPVKDRGLGMGPLLTLLFTLPGLALVVTLYLIAQRVWRGGGVPWRWDPRAQKSSKYFLYTGEIANPSLSLDPLPEDIPETTTPV</sequence>
<name>A0AAN8WM63_HALRR</name>
<keyword evidence="3" id="KW-0677">Repeat</keyword>
<feature type="signal peptide" evidence="6">
    <location>
        <begin position="1"/>
        <end position="22"/>
    </location>
</feature>
<dbReference type="Proteomes" id="UP001381693">
    <property type="component" value="Unassembled WGS sequence"/>
</dbReference>
<comment type="caution">
    <text evidence="8">The sequence shown here is derived from an EMBL/GenBank/DDBJ whole genome shotgun (WGS) entry which is preliminary data.</text>
</comment>
<keyword evidence="5" id="KW-0812">Transmembrane</keyword>
<evidence type="ECO:0000256" key="1">
    <source>
        <dbReference type="ARBA" id="ARBA00022614"/>
    </source>
</evidence>
<keyword evidence="9" id="KW-1185">Reference proteome</keyword>
<evidence type="ECO:0000313" key="9">
    <source>
        <dbReference type="Proteomes" id="UP001381693"/>
    </source>
</evidence>
<keyword evidence="5" id="KW-1133">Transmembrane helix</keyword>
<dbReference type="PROSITE" id="PS51450">
    <property type="entry name" value="LRR"/>
    <property type="match status" value="2"/>
</dbReference>
<dbReference type="InterPro" id="IPR050541">
    <property type="entry name" value="LRR_TM_domain-containing"/>
</dbReference>
<feature type="domain" description="LRRCT" evidence="7">
    <location>
        <begin position="433"/>
        <end position="486"/>
    </location>
</feature>
<keyword evidence="5" id="KW-0472">Membrane</keyword>
<dbReference type="SUPFAM" id="SSF52058">
    <property type="entry name" value="L domain-like"/>
    <property type="match status" value="1"/>
</dbReference>
<dbReference type="InterPro" id="IPR000483">
    <property type="entry name" value="Cys-rich_flank_reg_C"/>
</dbReference>
<dbReference type="FunFam" id="3.80.10.10:FF:001360">
    <property type="entry name" value="Uncharacterized protein"/>
    <property type="match status" value="1"/>
</dbReference>
<dbReference type="Pfam" id="PF13855">
    <property type="entry name" value="LRR_8"/>
    <property type="match status" value="3"/>
</dbReference>
<evidence type="ECO:0000256" key="4">
    <source>
        <dbReference type="SAM" id="MobiDB-lite"/>
    </source>
</evidence>
<dbReference type="InterPro" id="IPR001611">
    <property type="entry name" value="Leu-rich_rpt"/>
</dbReference>
<evidence type="ECO:0000259" key="7">
    <source>
        <dbReference type="SMART" id="SM00082"/>
    </source>
</evidence>
<feature type="region of interest" description="Disordered" evidence="4">
    <location>
        <begin position="44"/>
        <end position="72"/>
    </location>
</feature>
<dbReference type="InterPro" id="IPR032675">
    <property type="entry name" value="LRR_dom_sf"/>
</dbReference>
<dbReference type="Gene3D" id="3.80.10.10">
    <property type="entry name" value="Ribonuclease Inhibitor"/>
    <property type="match status" value="2"/>
</dbReference>
<keyword evidence="1" id="KW-0433">Leucine-rich repeat</keyword>
<evidence type="ECO:0000256" key="3">
    <source>
        <dbReference type="ARBA" id="ARBA00022737"/>
    </source>
</evidence>
<dbReference type="InterPro" id="IPR003591">
    <property type="entry name" value="Leu-rich_rpt_typical-subtyp"/>
</dbReference>
<dbReference type="AlphaFoldDB" id="A0AAN8WM63"/>